<dbReference type="VEuPathDB" id="FungiDB:ASPFODRAFT_53514"/>
<gene>
    <name evidence="1" type="ORF">ASPFODRAFT_53514</name>
</gene>
<sequence length="273" mass="31483">MGYLSASDVAALYAALEIQPSETVRKHYLHPLRDVDPTMQIFQSWLRVDCQIFIIGPDTLLLKERIQNSKAYYQHHHPRKPPQLEAWVVGIPPTSRPDYRGRAGRVTRLNRVSSNKREDINVGAKALIDLDKILLRTLRQCMCRHGCEGSNDNTFTGDSIQAKYFNLIDCVDTWAEGRVSLRVLGMQFRLRWNIDKGVSLRDYWTPKDGMPYIDAAYPFCPQFAAANRTYRGSPRKHFGDRDAALIFNCHHLLDIDERWTVSIQTNVFRDGLF</sequence>
<evidence type="ECO:0000313" key="2">
    <source>
        <dbReference type="Proteomes" id="UP000184063"/>
    </source>
</evidence>
<evidence type="ECO:0000313" key="1">
    <source>
        <dbReference type="EMBL" id="OJZ80358.1"/>
    </source>
</evidence>
<dbReference type="EMBL" id="KV878256">
    <property type="protein sequence ID" value="OJZ80358.1"/>
    <property type="molecule type" value="Genomic_DNA"/>
</dbReference>
<dbReference type="Proteomes" id="UP000184063">
    <property type="component" value="Unassembled WGS sequence"/>
</dbReference>
<name>A0A1M3T0U1_ASPLC</name>
<reference evidence="2" key="1">
    <citation type="journal article" date="2017" name="Genome Biol.">
        <title>Comparative genomics reveals high biological diversity and specific adaptations in the industrially and medically important fungal genus Aspergillus.</title>
        <authorList>
            <person name="de Vries R.P."/>
            <person name="Riley R."/>
            <person name="Wiebenga A."/>
            <person name="Aguilar-Osorio G."/>
            <person name="Amillis S."/>
            <person name="Uchima C.A."/>
            <person name="Anderluh G."/>
            <person name="Asadollahi M."/>
            <person name="Askin M."/>
            <person name="Barry K."/>
            <person name="Battaglia E."/>
            <person name="Bayram O."/>
            <person name="Benocci T."/>
            <person name="Braus-Stromeyer S.A."/>
            <person name="Caldana C."/>
            <person name="Canovas D."/>
            <person name="Cerqueira G.C."/>
            <person name="Chen F."/>
            <person name="Chen W."/>
            <person name="Choi C."/>
            <person name="Clum A."/>
            <person name="Dos Santos R.A."/>
            <person name="Damasio A.R."/>
            <person name="Diallinas G."/>
            <person name="Emri T."/>
            <person name="Fekete E."/>
            <person name="Flipphi M."/>
            <person name="Freyberg S."/>
            <person name="Gallo A."/>
            <person name="Gournas C."/>
            <person name="Habgood R."/>
            <person name="Hainaut M."/>
            <person name="Harispe M.L."/>
            <person name="Henrissat B."/>
            <person name="Hilden K.S."/>
            <person name="Hope R."/>
            <person name="Hossain A."/>
            <person name="Karabika E."/>
            <person name="Karaffa L."/>
            <person name="Karanyi Z."/>
            <person name="Krasevec N."/>
            <person name="Kuo A."/>
            <person name="Kusch H."/>
            <person name="LaButti K."/>
            <person name="Lagendijk E.L."/>
            <person name="Lapidus A."/>
            <person name="Levasseur A."/>
            <person name="Lindquist E."/>
            <person name="Lipzen A."/>
            <person name="Logrieco A.F."/>
            <person name="MacCabe A."/>
            <person name="Maekelae M.R."/>
            <person name="Malavazi I."/>
            <person name="Melin P."/>
            <person name="Meyer V."/>
            <person name="Mielnichuk N."/>
            <person name="Miskei M."/>
            <person name="Molnar A.P."/>
            <person name="Mule G."/>
            <person name="Ngan C.Y."/>
            <person name="Orejas M."/>
            <person name="Orosz E."/>
            <person name="Ouedraogo J.P."/>
            <person name="Overkamp K.M."/>
            <person name="Park H.-S."/>
            <person name="Perrone G."/>
            <person name="Piumi F."/>
            <person name="Punt P.J."/>
            <person name="Ram A.F."/>
            <person name="Ramon A."/>
            <person name="Rauscher S."/>
            <person name="Record E."/>
            <person name="Riano-Pachon D.M."/>
            <person name="Robert V."/>
            <person name="Roehrig J."/>
            <person name="Ruller R."/>
            <person name="Salamov A."/>
            <person name="Salih N.S."/>
            <person name="Samson R.A."/>
            <person name="Sandor E."/>
            <person name="Sanguinetti M."/>
            <person name="Schuetze T."/>
            <person name="Sepcic K."/>
            <person name="Shelest E."/>
            <person name="Sherlock G."/>
            <person name="Sophianopoulou V."/>
            <person name="Squina F.M."/>
            <person name="Sun H."/>
            <person name="Susca A."/>
            <person name="Todd R.B."/>
            <person name="Tsang A."/>
            <person name="Unkles S.E."/>
            <person name="van de Wiele N."/>
            <person name="van Rossen-Uffink D."/>
            <person name="Oliveira J.V."/>
            <person name="Vesth T.C."/>
            <person name="Visser J."/>
            <person name="Yu J.-H."/>
            <person name="Zhou M."/>
            <person name="Andersen M.R."/>
            <person name="Archer D.B."/>
            <person name="Baker S.E."/>
            <person name="Benoit I."/>
            <person name="Brakhage A.A."/>
            <person name="Braus G.H."/>
            <person name="Fischer R."/>
            <person name="Frisvad J.C."/>
            <person name="Goldman G.H."/>
            <person name="Houbraken J."/>
            <person name="Oakley B."/>
            <person name="Pocsi I."/>
            <person name="Scazzocchio C."/>
            <person name="Seiboth B."/>
            <person name="vanKuyk P.A."/>
            <person name="Wortman J."/>
            <person name="Dyer P.S."/>
            <person name="Grigoriev I.V."/>
        </authorList>
    </citation>
    <scope>NUCLEOTIDE SEQUENCE [LARGE SCALE GENOMIC DNA]</scope>
    <source>
        <strain evidence="2">CBS 106.47</strain>
    </source>
</reference>
<proteinExistence type="predicted"/>
<dbReference type="OrthoDB" id="4362322at2759"/>
<accession>A0A1M3T0U1</accession>
<protein>
    <submittedName>
        <fullName evidence="1">Uncharacterized protein</fullName>
    </submittedName>
</protein>
<dbReference type="AlphaFoldDB" id="A0A1M3T0U1"/>
<organism evidence="1 2">
    <name type="scientific">Aspergillus luchuensis (strain CBS 106.47)</name>
    <dbReference type="NCBI Taxonomy" id="1137211"/>
    <lineage>
        <taxon>Eukaryota</taxon>
        <taxon>Fungi</taxon>
        <taxon>Dikarya</taxon>
        <taxon>Ascomycota</taxon>
        <taxon>Pezizomycotina</taxon>
        <taxon>Eurotiomycetes</taxon>
        <taxon>Eurotiomycetidae</taxon>
        <taxon>Eurotiales</taxon>
        <taxon>Aspergillaceae</taxon>
        <taxon>Aspergillus</taxon>
        <taxon>Aspergillus subgen. Circumdati</taxon>
    </lineage>
</organism>